<evidence type="ECO:0000256" key="1">
    <source>
        <dbReference type="SAM" id="MobiDB-lite"/>
    </source>
</evidence>
<dbReference type="InterPro" id="IPR052030">
    <property type="entry name" value="Peptidase_M20/M20A_hydrolases"/>
</dbReference>
<keyword evidence="3" id="KW-1185">Reference proteome</keyword>
<evidence type="ECO:0000313" key="3">
    <source>
        <dbReference type="Proteomes" id="UP000258309"/>
    </source>
</evidence>
<gene>
    <name evidence="2" type="ORF">B7463_g10743</name>
</gene>
<dbReference type="GO" id="GO:0016805">
    <property type="term" value="F:dipeptidase activity"/>
    <property type="evidence" value="ECO:0007669"/>
    <property type="project" value="TreeGrafter"/>
</dbReference>
<dbReference type="EMBL" id="NCSJ02000322">
    <property type="protein sequence ID" value="RFU25578.1"/>
    <property type="molecule type" value="Genomic_DNA"/>
</dbReference>
<dbReference type="AlphaFoldDB" id="A0A3E2GWU8"/>
<sequence length="655" mass="72576">MYSPNVFNDEDEFVDVSRGGFTRMLKAVPVRQKIGGSNINVEPNSGDYGVEAFSDLDTPTSEDEIEEKYVNGPSSIIKDFHSNTPKQQTGEDETEANTLISQTADRRQEREKDAMYEYSQRLQTIYMREHSEGIEDSKVTLNDLSKNLGRKDNEKPVVPAHVKRLTDTYMKEHSEGAEVPATGYVEVQRDTPPKQKNEGDHAERHAETMQNIYLREYSEGAHSDSCRQTTGDLISGLEAEIAEFRDTSRDIPLAHPVPEMQIEDQNCGILKAANPCNPPSTDSFLDFVSSYVDSIDETLQQMHFVSHYNLGSNFRAIVAHKALTEFMGFRKGWRVTPSAYCVDNAFIAEYDSGQKGPVISFNVEYGEDATNTALRYHNLTALASVSAALAAAEAMTRFQLPGKVVLFGIPKAGRITFLRAGVYSIYKVDINLVSRSRSDRQNAIENSDMMQSFKAEYFGKEAQTTQSPSAEINALDALITAYSAISMLRQHLQSGEAIRSHIINGGSMPSTNHGYASGMFAIQALNENRLVDLKRKVTCPNHTPAHPERTLERVCRQAYNDLGGDTSNLDVHFSEDNDSAVPSIVLRFPVTSEGHSNEDLKAAIMAGKAIGITAVEVLRDGKLLGKRAEVVSDNAVGNGCQNPDFQEDWHNWMGA</sequence>
<dbReference type="OrthoDB" id="6119954at2759"/>
<reference evidence="2 3" key="1">
    <citation type="submission" date="2018-05" db="EMBL/GenBank/DDBJ databases">
        <title>Draft genome sequence of Scytalidium lignicola DSM 105466, a ubiquitous saprotrophic fungus.</title>
        <authorList>
            <person name="Buettner E."/>
            <person name="Gebauer A.M."/>
            <person name="Hofrichter M."/>
            <person name="Liers C."/>
            <person name="Kellner H."/>
        </authorList>
    </citation>
    <scope>NUCLEOTIDE SEQUENCE [LARGE SCALE GENOMIC DNA]</scope>
    <source>
        <strain evidence="2 3">DSM 105466</strain>
    </source>
</reference>
<evidence type="ECO:0000313" key="2">
    <source>
        <dbReference type="EMBL" id="RFU25578.1"/>
    </source>
</evidence>
<feature type="region of interest" description="Disordered" evidence="1">
    <location>
        <begin position="75"/>
        <end position="97"/>
    </location>
</feature>
<comment type="caution">
    <text evidence="2">The sequence shown here is derived from an EMBL/GenBank/DDBJ whole genome shotgun (WGS) entry which is preliminary data.</text>
</comment>
<name>A0A3E2GWU8_SCYLI</name>
<protein>
    <submittedName>
        <fullName evidence="2">Uncharacterized protein</fullName>
    </submittedName>
</protein>
<proteinExistence type="predicted"/>
<feature type="non-terminal residue" evidence="2">
    <location>
        <position position="1"/>
    </location>
</feature>
<dbReference type="Gene3D" id="3.40.630.10">
    <property type="entry name" value="Zn peptidases"/>
    <property type="match status" value="1"/>
</dbReference>
<accession>A0A3E2GWU8</accession>
<organism evidence="2 3">
    <name type="scientific">Scytalidium lignicola</name>
    <name type="common">Hyphomycete</name>
    <dbReference type="NCBI Taxonomy" id="5539"/>
    <lineage>
        <taxon>Eukaryota</taxon>
        <taxon>Fungi</taxon>
        <taxon>Dikarya</taxon>
        <taxon>Ascomycota</taxon>
        <taxon>Pezizomycotina</taxon>
        <taxon>Leotiomycetes</taxon>
        <taxon>Leotiomycetes incertae sedis</taxon>
        <taxon>Scytalidium</taxon>
    </lineage>
</organism>
<dbReference type="Proteomes" id="UP000258309">
    <property type="component" value="Unassembled WGS sequence"/>
</dbReference>
<dbReference type="PANTHER" id="PTHR30575">
    <property type="entry name" value="PEPTIDASE M20"/>
    <property type="match status" value="1"/>
</dbReference>
<dbReference type="PANTHER" id="PTHR30575:SF4">
    <property type="entry name" value="PEPTIDASE M20 DOMAIN-CONTAINING PROTEIN 2"/>
    <property type="match status" value="1"/>
</dbReference>
<feature type="non-terminal residue" evidence="2">
    <location>
        <position position="655"/>
    </location>
</feature>